<evidence type="ECO:0000256" key="3">
    <source>
        <dbReference type="ARBA" id="ARBA00022829"/>
    </source>
</evidence>
<organism evidence="7 10">
    <name type="scientific">Butyricicoccus pullicaecorum</name>
    <dbReference type="NCBI Taxonomy" id="501571"/>
    <lineage>
        <taxon>Bacteria</taxon>
        <taxon>Bacillati</taxon>
        <taxon>Bacillota</taxon>
        <taxon>Clostridia</taxon>
        <taxon>Eubacteriales</taxon>
        <taxon>Butyricicoccaceae</taxon>
        <taxon>Butyricicoccus</taxon>
    </lineage>
</organism>
<name>A0A1Y4LH09_9FIRM</name>
<feature type="domain" description="ParB-like N-terminal" evidence="6">
    <location>
        <begin position="31"/>
        <end position="121"/>
    </location>
</feature>
<feature type="region of interest" description="Disordered" evidence="5">
    <location>
        <begin position="216"/>
        <end position="237"/>
    </location>
</feature>
<dbReference type="SUPFAM" id="SSF109709">
    <property type="entry name" value="KorB DNA-binding domain-like"/>
    <property type="match status" value="1"/>
</dbReference>
<dbReference type="Proteomes" id="UP000195326">
    <property type="component" value="Unassembled WGS sequence"/>
</dbReference>
<dbReference type="FunFam" id="3.90.1530.30:FF:000001">
    <property type="entry name" value="Chromosome partitioning protein ParB"/>
    <property type="match status" value="1"/>
</dbReference>
<comment type="subcellular location">
    <subcellularLocation>
        <location evidence="1">Cytoplasm</location>
        <location evidence="1">Nucleoid</location>
    </subcellularLocation>
</comment>
<dbReference type="GO" id="GO:0005694">
    <property type="term" value="C:chromosome"/>
    <property type="evidence" value="ECO:0007669"/>
    <property type="project" value="TreeGrafter"/>
</dbReference>
<dbReference type="EMBL" id="NFKK01000004">
    <property type="protein sequence ID" value="OUP53402.1"/>
    <property type="molecule type" value="Genomic_DNA"/>
</dbReference>
<evidence type="ECO:0000313" key="8">
    <source>
        <dbReference type="EMBL" id="OUP59959.1"/>
    </source>
</evidence>
<dbReference type="InterPro" id="IPR004437">
    <property type="entry name" value="ParB/RepB/Spo0J"/>
</dbReference>
<reference evidence="9 10" key="1">
    <citation type="submission" date="2017-04" db="EMBL/GenBank/DDBJ databases">
        <title>Function of individual gut microbiota members based on whole genome sequencing of pure cultures obtained from chicken caecum.</title>
        <authorList>
            <person name="Medvecky M."/>
            <person name="Cejkova D."/>
            <person name="Polansky O."/>
            <person name="Karasova D."/>
            <person name="Kubasova T."/>
            <person name="Cizek A."/>
            <person name="Rychlik I."/>
        </authorList>
    </citation>
    <scope>NUCLEOTIDE SEQUENCE [LARGE SCALE GENOMIC DNA]</scope>
    <source>
        <strain evidence="9">An179</strain>
        <strain evidence="10">An180</strain>
    </source>
</reference>
<evidence type="ECO:0000259" key="6">
    <source>
        <dbReference type="SMART" id="SM00470"/>
    </source>
</evidence>
<dbReference type="InterPro" id="IPR003115">
    <property type="entry name" value="ParB_N"/>
</dbReference>
<gene>
    <name evidence="8" type="ORF">B5F15_03865</name>
    <name evidence="7" type="ORF">B5F17_05185</name>
</gene>
<keyword evidence="3" id="KW-0159">Chromosome partition</keyword>
<dbReference type="InterPro" id="IPR036086">
    <property type="entry name" value="ParB/Sulfiredoxin_sf"/>
</dbReference>
<evidence type="ECO:0000256" key="5">
    <source>
        <dbReference type="SAM" id="MobiDB-lite"/>
    </source>
</evidence>
<dbReference type="Gene3D" id="3.90.1530.30">
    <property type="match status" value="1"/>
</dbReference>
<reference evidence="7" key="2">
    <citation type="journal article" date="2018" name="BMC Genomics">
        <title>Whole genome sequencing and function prediction of 133 gut anaerobes isolated from chicken caecum in pure cultures.</title>
        <authorList>
            <person name="Medvecky M."/>
            <person name="Cejkova D."/>
            <person name="Polansky O."/>
            <person name="Karasova D."/>
            <person name="Kubasova T."/>
            <person name="Cizek A."/>
            <person name="Rychlik I."/>
        </authorList>
    </citation>
    <scope>NUCLEOTIDE SEQUENCE</scope>
    <source>
        <strain evidence="8">An179</strain>
        <strain evidence="7">An180</strain>
    </source>
</reference>
<dbReference type="EMBL" id="NFKL01000004">
    <property type="protein sequence ID" value="OUP59959.1"/>
    <property type="molecule type" value="Genomic_DNA"/>
</dbReference>
<dbReference type="InterPro" id="IPR050336">
    <property type="entry name" value="Chromosome_partition/occlusion"/>
</dbReference>
<dbReference type="Proteomes" id="UP000195897">
    <property type="component" value="Unassembled WGS sequence"/>
</dbReference>
<comment type="caution">
    <text evidence="7">The sequence shown here is derived from an EMBL/GenBank/DDBJ whole genome shotgun (WGS) entry which is preliminary data.</text>
</comment>
<dbReference type="Gene3D" id="1.10.10.2830">
    <property type="match status" value="1"/>
</dbReference>
<dbReference type="Pfam" id="PF17762">
    <property type="entry name" value="HTH_ParB"/>
    <property type="match status" value="1"/>
</dbReference>
<evidence type="ECO:0000313" key="10">
    <source>
        <dbReference type="Proteomes" id="UP000195897"/>
    </source>
</evidence>
<dbReference type="AlphaFoldDB" id="A0A1Y4LH09"/>
<dbReference type="GO" id="GO:0003677">
    <property type="term" value="F:DNA binding"/>
    <property type="evidence" value="ECO:0007669"/>
    <property type="project" value="UniProtKB-KW"/>
</dbReference>
<evidence type="ECO:0000256" key="2">
    <source>
        <dbReference type="ARBA" id="ARBA00006295"/>
    </source>
</evidence>
<keyword evidence="4" id="KW-0238">DNA-binding</keyword>
<feature type="compositionally biased region" description="Basic and acidic residues" evidence="5">
    <location>
        <begin position="216"/>
        <end position="227"/>
    </location>
</feature>
<evidence type="ECO:0000313" key="7">
    <source>
        <dbReference type="EMBL" id="OUP53402.1"/>
    </source>
</evidence>
<dbReference type="NCBIfam" id="TIGR00180">
    <property type="entry name" value="parB_part"/>
    <property type="match status" value="1"/>
</dbReference>
<dbReference type="GO" id="GO:0009295">
    <property type="term" value="C:nucleoid"/>
    <property type="evidence" value="ECO:0007669"/>
    <property type="project" value="UniProtKB-SubCell"/>
</dbReference>
<dbReference type="SMART" id="SM00470">
    <property type="entry name" value="ParB"/>
    <property type="match status" value="1"/>
</dbReference>
<evidence type="ECO:0000313" key="9">
    <source>
        <dbReference type="Proteomes" id="UP000195326"/>
    </source>
</evidence>
<dbReference type="CDD" id="cd16393">
    <property type="entry name" value="SPO0J_N"/>
    <property type="match status" value="1"/>
</dbReference>
<proteinExistence type="inferred from homology"/>
<dbReference type="STRING" id="501571.GCA_900143195_01669"/>
<evidence type="ECO:0000256" key="4">
    <source>
        <dbReference type="ARBA" id="ARBA00023125"/>
    </source>
</evidence>
<evidence type="ECO:0000256" key="1">
    <source>
        <dbReference type="ARBA" id="ARBA00004453"/>
    </source>
</evidence>
<dbReference type="FunFam" id="1.10.10.2830:FF:000001">
    <property type="entry name" value="Chromosome partitioning protein ParB"/>
    <property type="match status" value="1"/>
</dbReference>
<dbReference type="GO" id="GO:0045881">
    <property type="term" value="P:positive regulation of sporulation resulting in formation of a cellular spore"/>
    <property type="evidence" value="ECO:0007669"/>
    <property type="project" value="TreeGrafter"/>
</dbReference>
<dbReference type="RefSeq" id="WP_016148857.1">
    <property type="nucleotide sequence ID" value="NZ_CABKSA010000003.1"/>
</dbReference>
<dbReference type="GO" id="GO:0007059">
    <property type="term" value="P:chromosome segregation"/>
    <property type="evidence" value="ECO:0007669"/>
    <property type="project" value="UniProtKB-KW"/>
</dbReference>
<dbReference type="PANTHER" id="PTHR33375:SF1">
    <property type="entry name" value="CHROMOSOME-PARTITIONING PROTEIN PARB-RELATED"/>
    <property type="match status" value="1"/>
</dbReference>
<sequence length="291" mass="31963">MAKAKGGLGKGFGALLGESLMAAEEESGGVSTLPMTLVEPNREQPRKRFSPETMQELTRSIEMHGVVTPITVRKTENGYYQIIAGERRWRAARSAGLTEIPALVIEADDKTVMELALIENLQREDLNPIEEAQGYHSLMEEYGLTQEQVAERVGRSRPAVANALRLLSLPDEAQELLADGTLSAGHARAVLAIKDEALRTHDVLEKMAGMSVRQAEKYAKSLQKEPEPQSEPDQPAEFQPDYTAALAERLEHTLGRRVRIEQGKSSGTVSLAFYGDDDLERLVAALETLSV</sequence>
<dbReference type="PANTHER" id="PTHR33375">
    <property type="entry name" value="CHROMOSOME-PARTITIONING PROTEIN PARB-RELATED"/>
    <property type="match status" value="1"/>
</dbReference>
<protein>
    <submittedName>
        <fullName evidence="7">Stage 0 sporulation protein J</fullName>
    </submittedName>
</protein>
<dbReference type="SUPFAM" id="SSF110849">
    <property type="entry name" value="ParB/Sulfiredoxin"/>
    <property type="match status" value="1"/>
</dbReference>
<accession>A0A1Y4LH09</accession>
<dbReference type="InterPro" id="IPR041468">
    <property type="entry name" value="HTH_ParB/Spo0J"/>
</dbReference>
<comment type="similarity">
    <text evidence="2">Belongs to the ParB family.</text>
</comment>
<dbReference type="Pfam" id="PF02195">
    <property type="entry name" value="ParB_N"/>
    <property type="match status" value="1"/>
</dbReference>